<sequence length="345" mass="39915">FAGDRVGHDARAHEVRRVHPVRADLRRRDLPAHRPLGLRRRPVQRVRRRRAGLRRVVRRPPHRRHRRAGGADLPRAEEGQVRPRRKAAGDPRPLDAAVRPRRPDPLARLVRLQRRLDAGHGRRPLRRGRRGDEPGRRGRRHRRAAAHPARPEVARRRHDRQRRDRRPGRHHGALGLRRVLGRAAHRLRRRRDRRRRRAHVRAPAPRRPGRRAVRARPGRHLGHALLRPVHLRPPRRGRRRRQPRPAVRRRARPAGLAGPGRPGHVRRGLRPLVADVPGDQGDDRAARLRRAGGGRPRHRRARHVRLPRAVHPGARAGGVRCGSRNARACRRDERGHGRYEGGHGM</sequence>
<organism evidence="2">
    <name type="scientific">uncultured Solirubrobacteraceae bacterium</name>
    <dbReference type="NCBI Taxonomy" id="1162706"/>
    <lineage>
        <taxon>Bacteria</taxon>
        <taxon>Bacillati</taxon>
        <taxon>Actinomycetota</taxon>
        <taxon>Thermoleophilia</taxon>
        <taxon>Solirubrobacterales</taxon>
        <taxon>Solirubrobacteraceae</taxon>
        <taxon>environmental samples</taxon>
    </lineage>
</organism>
<evidence type="ECO:0000313" key="2">
    <source>
        <dbReference type="EMBL" id="CAA9477217.1"/>
    </source>
</evidence>
<feature type="compositionally biased region" description="Basic and acidic residues" evidence="1">
    <location>
        <begin position="74"/>
        <end position="93"/>
    </location>
</feature>
<dbReference type="AlphaFoldDB" id="A0A6J4RVW1"/>
<reference evidence="2" key="1">
    <citation type="submission" date="2020-02" db="EMBL/GenBank/DDBJ databases">
        <authorList>
            <person name="Meier V. D."/>
        </authorList>
    </citation>
    <scope>NUCLEOTIDE SEQUENCE</scope>
    <source>
        <strain evidence="2">AVDCRST_MAG65</strain>
    </source>
</reference>
<accession>A0A6J4RVW1</accession>
<evidence type="ECO:0000256" key="1">
    <source>
        <dbReference type="SAM" id="MobiDB-lite"/>
    </source>
</evidence>
<gene>
    <name evidence="2" type="ORF">AVDCRST_MAG65-1205</name>
</gene>
<feature type="region of interest" description="Disordered" evidence="1">
    <location>
        <begin position="32"/>
        <end position="284"/>
    </location>
</feature>
<feature type="non-terminal residue" evidence="2">
    <location>
        <position position="1"/>
    </location>
</feature>
<feature type="compositionally biased region" description="Basic residues" evidence="1">
    <location>
        <begin position="179"/>
        <end position="200"/>
    </location>
</feature>
<protein>
    <submittedName>
        <fullName evidence="2">Ammonium transporter</fullName>
    </submittedName>
</protein>
<feature type="compositionally biased region" description="Basic residues" evidence="1">
    <location>
        <begin position="155"/>
        <end position="172"/>
    </location>
</feature>
<proteinExistence type="predicted"/>
<name>A0A6J4RVW1_9ACTN</name>
<dbReference type="EMBL" id="CADCVL010000203">
    <property type="protein sequence ID" value="CAA9477217.1"/>
    <property type="molecule type" value="Genomic_DNA"/>
</dbReference>
<feature type="compositionally biased region" description="Basic residues" evidence="1">
    <location>
        <begin position="229"/>
        <end position="252"/>
    </location>
</feature>
<feature type="compositionally biased region" description="Basic residues" evidence="1">
    <location>
        <begin position="207"/>
        <end position="222"/>
    </location>
</feature>
<feature type="compositionally biased region" description="Basic residues" evidence="1">
    <location>
        <begin position="36"/>
        <end position="68"/>
    </location>
</feature>
<feature type="non-terminal residue" evidence="2">
    <location>
        <position position="345"/>
    </location>
</feature>